<protein>
    <recommendedName>
        <fullName evidence="3">Tetratricopeptide repeat protein 5 OB fold domain-containing protein</fullName>
    </recommendedName>
</protein>
<evidence type="ECO:0000259" key="3">
    <source>
        <dbReference type="Pfam" id="PF16669"/>
    </source>
</evidence>
<dbReference type="InterPro" id="IPR019734">
    <property type="entry name" value="TPR_rpt"/>
</dbReference>
<dbReference type="AlphaFoldDB" id="A0A9N9N1J3"/>
<dbReference type="InterPro" id="IPR032076">
    <property type="entry name" value="TTC5_OB"/>
</dbReference>
<dbReference type="PROSITE" id="PS50005">
    <property type="entry name" value="TPR"/>
    <property type="match status" value="2"/>
</dbReference>
<reference evidence="4" key="2">
    <citation type="submission" date="2022-10" db="EMBL/GenBank/DDBJ databases">
        <authorList>
            <consortium name="ENA_rothamsted_submissions"/>
            <consortium name="culmorum"/>
            <person name="King R."/>
        </authorList>
    </citation>
    <scope>NUCLEOTIDE SEQUENCE</scope>
</reference>
<evidence type="ECO:0000256" key="1">
    <source>
        <dbReference type="PROSITE-ProRule" id="PRU00339"/>
    </source>
</evidence>
<evidence type="ECO:0000256" key="2">
    <source>
        <dbReference type="SAM" id="Coils"/>
    </source>
</evidence>
<keyword evidence="5" id="KW-1185">Reference proteome</keyword>
<dbReference type="InterPro" id="IPR011990">
    <property type="entry name" value="TPR-like_helical_dom_sf"/>
</dbReference>
<dbReference type="SUPFAM" id="SSF48452">
    <property type="entry name" value="TPR-like"/>
    <property type="match status" value="1"/>
</dbReference>
<reference evidence="4" key="1">
    <citation type="submission" date="2021-12" db="EMBL/GenBank/DDBJ databases">
        <authorList>
            <person name="King R."/>
        </authorList>
    </citation>
    <scope>NUCLEOTIDE SEQUENCE</scope>
</reference>
<feature type="repeat" description="TPR" evidence="1">
    <location>
        <begin position="234"/>
        <end position="267"/>
    </location>
</feature>
<dbReference type="Proteomes" id="UP001153714">
    <property type="component" value="Chromosome 1"/>
</dbReference>
<dbReference type="Gene3D" id="1.25.40.10">
    <property type="entry name" value="Tetratricopeptide repeat domain"/>
    <property type="match status" value="1"/>
</dbReference>
<name>A0A9N9N1J3_9NEOP</name>
<gene>
    <name evidence="4" type="ORF">DIATSA_LOCUS804</name>
</gene>
<evidence type="ECO:0000313" key="5">
    <source>
        <dbReference type="Proteomes" id="UP001153714"/>
    </source>
</evidence>
<dbReference type="Gene3D" id="2.40.50.550">
    <property type="match status" value="1"/>
</dbReference>
<proteinExistence type="predicted"/>
<evidence type="ECO:0000313" key="4">
    <source>
        <dbReference type="EMBL" id="CAG9782558.1"/>
    </source>
</evidence>
<feature type="domain" description="Tetratricopeptide repeat protein 5 OB fold" evidence="3">
    <location>
        <begin position="434"/>
        <end position="547"/>
    </location>
</feature>
<keyword evidence="1" id="KW-0802">TPR repeat</keyword>
<keyword evidence="2" id="KW-0175">Coiled coil</keyword>
<sequence>MSRDSGEEIDILENADEVIENLSKELQDLYLYRDLFFENHPIKMALDKNKLVEEKKEELVKKLEEIDVDKQIPFPLRAQFLYLKGRCYNINPAYDSRATQCLSKAVKLNPHLVDAWNELGECYWKNANIKEAKASFEGALKHERNRLALRCLSIILRQESGAKKPKEATTAIVQSVELAKEAVAQDIKDGVSWTVLGNAYLCQFFMVSQDPGVLKACLSAYRQAWLDPIAKGQPDLYYNKGIALKYEEDYLEALQNFEYACSLDPLWEPPRLELGRLTTYLTNTNSLVQTRGKMKVKKLTQMVQAKFPLKTVTGWALTSQEKVDTFTQQLVKVFATNISSNAHGKSILLPNSYIVCAKIRKSLEEKQYCSSVFLDIQQAFDKVWHRLKINRTQQYFSLLKSYLSERLFQSIDMKMLGAYGPNTLHSFGTRSDVKLERVKLGCLQEGTNEGKVVLAKVVGSIHSENAVPFTFAVVDESMESVCVTVYNWADGRGAIIGDCVCIPEPKLTLHKYDKQTLKYEFKSIRLNSPMHLLLNGKRVSRDQFACTKATSTYEIH</sequence>
<dbReference type="SMART" id="SM00028">
    <property type="entry name" value="TPR"/>
    <property type="match status" value="3"/>
</dbReference>
<organism evidence="4 5">
    <name type="scientific">Diatraea saccharalis</name>
    <name type="common">sugarcane borer</name>
    <dbReference type="NCBI Taxonomy" id="40085"/>
    <lineage>
        <taxon>Eukaryota</taxon>
        <taxon>Metazoa</taxon>
        <taxon>Ecdysozoa</taxon>
        <taxon>Arthropoda</taxon>
        <taxon>Hexapoda</taxon>
        <taxon>Insecta</taxon>
        <taxon>Pterygota</taxon>
        <taxon>Neoptera</taxon>
        <taxon>Endopterygota</taxon>
        <taxon>Lepidoptera</taxon>
        <taxon>Glossata</taxon>
        <taxon>Ditrysia</taxon>
        <taxon>Pyraloidea</taxon>
        <taxon>Crambidae</taxon>
        <taxon>Crambinae</taxon>
        <taxon>Diatraea</taxon>
    </lineage>
</organism>
<dbReference type="InterPro" id="IPR038645">
    <property type="entry name" value="TTC5_OB_sf"/>
</dbReference>
<feature type="coiled-coil region" evidence="2">
    <location>
        <begin position="12"/>
        <end position="69"/>
    </location>
</feature>
<feature type="repeat" description="TPR" evidence="1">
    <location>
        <begin position="113"/>
        <end position="146"/>
    </location>
</feature>
<dbReference type="Pfam" id="PF16669">
    <property type="entry name" value="TTC5_OB"/>
    <property type="match status" value="1"/>
</dbReference>
<dbReference type="EMBL" id="OU893332">
    <property type="protein sequence ID" value="CAG9782558.1"/>
    <property type="molecule type" value="Genomic_DNA"/>
</dbReference>
<dbReference type="OrthoDB" id="423589at2759"/>
<accession>A0A9N9N1J3</accession>
<dbReference type="Pfam" id="PF13181">
    <property type="entry name" value="TPR_8"/>
    <property type="match status" value="2"/>
</dbReference>